<evidence type="ECO:0000259" key="9">
    <source>
        <dbReference type="PROSITE" id="PS50011"/>
    </source>
</evidence>
<dbReference type="SMART" id="SM00220">
    <property type="entry name" value="S_TKc"/>
    <property type="match status" value="1"/>
</dbReference>
<dbReference type="GO" id="GO:0016301">
    <property type="term" value="F:kinase activity"/>
    <property type="evidence" value="ECO:0007669"/>
    <property type="project" value="UniProtKB-KW"/>
</dbReference>
<keyword evidence="5 10" id="KW-0418">Kinase</keyword>
<proteinExistence type="predicted"/>
<evidence type="ECO:0000256" key="8">
    <source>
        <dbReference type="ARBA" id="ARBA00048679"/>
    </source>
</evidence>
<dbReference type="CDD" id="cd14014">
    <property type="entry name" value="STKc_PknB_like"/>
    <property type="match status" value="1"/>
</dbReference>
<keyword evidence="2" id="KW-0723">Serine/threonine-protein kinase</keyword>
<reference evidence="10 11" key="1">
    <citation type="journal article" date="2020" name="ISME J.">
        <title>Comparative genomics reveals insights into cyanobacterial evolution and habitat adaptation.</title>
        <authorList>
            <person name="Chen M.Y."/>
            <person name="Teng W.K."/>
            <person name="Zhao L."/>
            <person name="Hu C.X."/>
            <person name="Zhou Y.K."/>
            <person name="Han B.P."/>
            <person name="Song L.R."/>
            <person name="Shu W.S."/>
        </authorList>
    </citation>
    <scope>NUCLEOTIDE SEQUENCE [LARGE SCALE GENOMIC DNA]</scope>
    <source>
        <strain evidence="10 11">FACHB-1040</strain>
    </source>
</reference>
<dbReference type="Pfam" id="PF00069">
    <property type="entry name" value="Pkinase"/>
    <property type="match status" value="1"/>
</dbReference>
<evidence type="ECO:0000256" key="6">
    <source>
        <dbReference type="ARBA" id="ARBA00022840"/>
    </source>
</evidence>
<dbReference type="Proteomes" id="UP000606721">
    <property type="component" value="Unassembled WGS sequence"/>
</dbReference>
<dbReference type="EC" id="2.7.11.1" evidence="1"/>
<evidence type="ECO:0000313" key="11">
    <source>
        <dbReference type="Proteomes" id="UP000606721"/>
    </source>
</evidence>
<evidence type="ECO:0000256" key="4">
    <source>
        <dbReference type="ARBA" id="ARBA00022741"/>
    </source>
</evidence>
<feature type="domain" description="Protein kinase" evidence="9">
    <location>
        <begin position="14"/>
        <end position="283"/>
    </location>
</feature>
<name>A0ABR8BYE4_APHFL</name>
<comment type="catalytic activity">
    <reaction evidence="8">
        <text>L-seryl-[protein] + ATP = O-phospho-L-seryl-[protein] + ADP + H(+)</text>
        <dbReference type="Rhea" id="RHEA:17989"/>
        <dbReference type="Rhea" id="RHEA-COMP:9863"/>
        <dbReference type="Rhea" id="RHEA-COMP:11604"/>
        <dbReference type="ChEBI" id="CHEBI:15378"/>
        <dbReference type="ChEBI" id="CHEBI:29999"/>
        <dbReference type="ChEBI" id="CHEBI:30616"/>
        <dbReference type="ChEBI" id="CHEBI:83421"/>
        <dbReference type="ChEBI" id="CHEBI:456216"/>
        <dbReference type="EC" id="2.7.11.1"/>
    </reaction>
</comment>
<accession>A0ABR8BYE4</accession>
<sequence length="590" mass="67874">MNNQMIGKLLQERYQIVQPLSAGVFGQTFIAVDMHHPEKPRYVVKQLKVNNYQSTSYFDYLRLRFLTETETLKHLGRHPQIPELITCFQENERFYLVQQFIPGESLAAELPTSPQSSSKWSEIDVIKFLEDALYILEFVHSQGFIHCDIKPENLIRRAIDARLVLINFGSIQPIDFSIETELSIDQIPVTSLGYIPPEQFIGQTQPNSDLYSLGIIAIQAITGLAPLQLEIDPKTNEIIWCDDDTQINDYLIAFLNQMIRYQHQERFQSAHEALWVLKHIEWVNNPAEIQISESQLSYQTIEKPHQKSQPLLAKLRLGLLINSVLLGLGVYSLFNNSQAYSATETLYKAIAKYQSGDLQKAINLAQSIPLDSNIYAEAQASIEEWQQQWQKDAEHYISAEKAFKESRWTDILTHAAKVTVNSYWQAKIQPLVEQAKVNIEAQAQTLLAKAYAKAEERDFSTALYYLQQIPEESSAGTIVKQKLAEYNQKRQVRSGYYVYQAHNQASVGDFFGAIKLLERVPKDTDVYAQARVKLQEYSQKLRLRNQQQELATLKTVPVIEVQNTPTDKRAVERRVFLQPEDYLQEVNIRN</sequence>
<evidence type="ECO:0000313" key="10">
    <source>
        <dbReference type="EMBL" id="MBD2279687.1"/>
    </source>
</evidence>
<organism evidence="10 11">
    <name type="scientific">Aphanizomenon flos-aquae FACHB-1040</name>
    <dbReference type="NCBI Taxonomy" id="2692887"/>
    <lineage>
        <taxon>Bacteria</taxon>
        <taxon>Bacillati</taxon>
        <taxon>Cyanobacteriota</taxon>
        <taxon>Cyanophyceae</taxon>
        <taxon>Nostocales</taxon>
        <taxon>Aphanizomenonaceae</taxon>
        <taxon>Aphanizomenon</taxon>
    </lineage>
</organism>
<evidence type="ECO:0000256" key="1">
    <source>
        <dbReference type="ARBA" id="ARBA00012513"/>
    </source>
</evidence>
<dbReference type="RefSeq" id="WP_039204752.1">
    <property type="nucleotide sequence ID" value="NZ_JACJQT010000041.1"/>
</dbReference>
<dbReference type="Gene3D" id="1.10.510.10">
    <property type="entry name" value="Transferase(Phosphotransferase) domain 1"/>
    <property type="match status" value="1"/>
</dbReference>
<keyword evidence="4" id="KW-0547">Nucleotide-binding</keyword>
<evidence type="ECO:0000256" key="3">
    <source>
        <dbReference type="ARBA" id="ARBA00022679"/>
    </source>
</evidence>
<dbReference type="PANTHER" id="PTHR24363">
    <property type="entry name" value="SERINE/THREONINE PROTEIN KINASE"/>
    <property type="match status" value="1"/>
</dbReference>
<gene>
    <name evidence="10" type="ORF">H6F99_15715</name>
</gene>
<dbReference type="SUPFAM" id="SSF56112">
    <property type="entry name" value="Protein kinase-like (PK-like)"/>
    <property type="match status" value="1"/>
</dbReference>
<dbReference type="InterPro" id="IPR000719">
    <property type="entry name" value="Prot_kinase_dom"/>
</dbReference>
<evidence type="ECO:0000256" key="7">
    <source>
        <dbReference type="ARBA" id="ARBA00047899"/>
    </source>
</evidence>
<protein>
    <recommendedName>
        <fullName evidence="1">non-specific serine/threonine protein kinase</fullName>
        <ecNumber evidence="1">2.7.11.1</ecNumber>
    </recommendedName>
</protein>
<dbReference type="PANTHER" id="PTHR24363:SF0">
    <property type="entry name" value="SERINE_THREONINE KINASE LIKE DOMAIN CONTAINING 1"/>
    <property type="match status" value="1"/>
</dbReference>
<dbReference type="EMBL" id="JACJQT010000041">
    <property type="protein sequence ID" value="MBD2279687.1"/>
    <property type="molecule type" value="Genomic_DNA"/>
</dbReference>
<dbReference type="InterPro" id="IPR011009">
    <property type="entry name" value="Kinase-like_dom_sf"/>
</dbReference>
<keyword evidence="6" id="KW-0067">ATP-binding</keyword>
<evidence type="ECO:0000256" key="2">
    <source>
        <dbReference type="ARBA" id="ARBA00022527"/>
    </source>
</evidence>
<dbReference type="PROSITE" id="PS50011">
    <property type="entry name" value="PROTEIN_KINASE_DOM"/>
    <property type="match status" value="1"/>
</dbReference>
<keyword evidence="11" id="KW-1185">Reference proteome</keyword>
<comment type="catalytic activity">
    <reaction evidence="7">
        <text>L-threonyl-[protein] + ATP = O-phospho-L-threonyl-[protein] + ADP + H(+)</text>
        <dbReference type="Rhea" id="RHEA:46608"/>
        <dbReference type="Rhea" id="RHEA-COMP:11060"/>
        <dbReference type="Rhea" id="RHEA-COMP:11605"/>
        <dbReference type="ChEBI" id="CHEBI:15378"/>
        <dbReference type="ChEBI" id="CHEBI:30013"/>
        <dbReference type="ChEBI" id="CHEBI:30616"/>
        <dbReference type="ChEBI" id="CHEBI:61977"/>
        <dbReference type="ChEBI" id="CHEBI:456216"/>
        <dbReference type="EC" id="2.7.11.1"/>
    </reaction>
</comment>
<comment type="caution">
    <text evidence="10">The sequence shown here is derived from an EMBL/GenBank/DDBJ whole genome shotgun (WGS) entry which is preliminary data.</text>
</comment>
<keyword evidence="3" id="KW-0808">Transferase</keyword>
<evidence type="ECO:0000256" key="5">
    <source>
        <dbReference type="ARBA" id="ARBA00022777"/>
    </source>
</evidence>